<organism evidence="2 4">
    <name type="scientific">Natrialba magadii (strain ATCC 43099 / DSM 3394 / CCM 3739 / CIP 104546 / IAM 13178 / JCM 8861 / NBRC 102185 / NCIMB 2190 / MS3)</name>
    <name type="common">Natronobacterium magadii</name>
    <dbReference type="NCBI Taxonomy" id="547559"/>
    <lineage>
        <taxon>Archaea</taxon>
        <taxon>Methanobacteriati</taxon>
        <taxon>Methanobacteriota</taxon>
        <taxon>Stenosarchaea group</taxon>
        <taxon>Halobacteria</taxon>
        <taxon>Halobacteriales</taxon>
        <taxon>Natrialbaceae</taxon>
        <taxon>Natrialba</taxon>
    </lineage>
</organism>
<dbReference type="KEGG" id="nmg:Nmag_1647"/>
<dbReference type="PaxDb" id="547559-Nmag_1647"/>
<feature type="region of interest" description="Disordered" evidence="1">
    <location>
        <begin position="452"/>
        <end position="477"/>
    </location>
</feature>
<dbReference type="EMBL" id="AOHS01000064">
    <property type="protein sequence ID" value="ELY23070.1"/>
    <property type="molecule type" value="Genomic_DNA"/>
</dbReference>
<feature type="compositionally biased region" description="Acidic residues" evidence="1">
    <location>
        <begin position="461"/>
        <end position="477"/>
    </location>
</feature>
<evidence type="ECO:0000256" key="1">
    <source>
        <dbReference type="SAM" id="MobiDB-lite"/>
    </source>
</evidence>
<evidence type="ECO:0000313" key="4">
    <source>
        <dbReference type="Proteomes" id="UP000001879"/>
    </source>
</evidence>
<reference evidence="2 4" key="2">
    <citation type="journal article" date="2012" name="BMC Genomics">
        <title>A comparative genomics perspective on the genetic content of the alkaliphilic haloarchaeon Natrialba magadii ATCC 43099T.</title>
        <authorList>
            <person name="Siddaramappa S."/>
            <person name="Challacombe J.F."/>
            <person name="Decastro R.E."/>
            <person name="Pfeiffer F."/>
            <person name="Sastre D.E."/>
            <person name="Gimenez M.I."/>
            <person name="Paggi R.A."/>
            <person name="Detter J.C."/>
            <person name="Davenport K.W."/>
            <person name="Goodwin L.A."/>
            <person name="Kyrpides N."/>
            <person name="Tapia R."/>
            <person name="Pitluck S."/>
            <person name="Lucas S."/>
            <person name="Woyke T."/>
            <person name="Maupin-Furlow J.A."/>
        </authorList>
    </citation>
    <scope>NUCLEOTIDE SEQUENCE [LARGE SCALE GENOMIC DNA]</scope>
    <source>
        <strain evidence="2">ATCC 43099</strain>
        <strain evidence="4">ATCC 43099 / DSM 3394 / CCM 3739 / CIP 104546 / IAM 13178 / JCM 8861 / NBRC 102185 / NCIMB 2190 / MS3</strain>
    </source>
</reference>
<reference evidence="3 5" key="3">
    <citation type="journal article" date="2014" name="PLoS Genet.">
        <title>Phylogenetically driven sequencing of extremely halophilic archaea reveals strategies for static and dynamic osmo-response.</title>
        <authorList>
            <person name="Becker E.A."/>
            <person name="Seitzer P.M."/>
            <person name="Tritt A."/>
            <person name="Larsen D."/>
            <person name="Krusor M."/>
            <person name="Yao A.I."/>
            <person name="Wu D."/>
            <person name="Madern D."/>
            <person name="Eisen J.A."/>
            <person name="Darling A.E."/>
            <person name="Facciotti M.T."/>
        </authorList>
    </citation>
    <scope>NUCLEOTIDE SEQUENCE [LARGE SCALE GENOMIC DNA]</scope>
    <source>
        <strain evidence="5">ATCC 43099 / DSM 3394 / CCM 3739 / CIP 104546 / IAM 13178 / JCM 8861 / NBRC 102185 / NCIMB 2190 / MS3</strain>
        <strain evidence="3">MS-3</strain>
    </source>
</reference>
<dbReference type="OrthoDB" id="166757at2157"/>
<gene>
    <name evidence="2" type="ordered locus">Nmag_1647</name>
    <name evidence="3" type="ORF">C500_20763</name>
</gene>
<evidence type="ECO:0008006" key="6">
    <source>
        <dbReference type="Google" id="ProtNLM"/>
    </source>
</evidence>
<evidence type="ECO:0000313" key="5">
    <source>
        <dbReference type="Proteomes" id="UP000011543"/>
    </source>
</evidence>
<reference evidence="2" key="4">
    <citation type="submission" date="2016-09" db="EMBL/GenBank/DDBJ databases">
        <authorList>
            <person name="Pfeiffer F."/>
        </authorList>
    </citation>
    <scope>NUCLEOTIDE SEQUENCE</scope>
    <source>
        <strain evidence="2">ATCC 43099</strain>
    </source>
</reference>
<dbReference type="RefSeq" id="WP_004217526.1">
    <property type="nucleotide sequence ID" value="NC_013922.1"/>
</dbReference>
<dbReference type="GeneID" id="8824482"/>
<dbReference type="Proteomes" id="UP000011543">
    <property type="component" value="Unassembled WGS sequence"/>
</dbReference>
<dbReference type="EMBL" id="CP001932">
    <property type="protein sequence ID" value="ADD05223.1"/>
    <property type="molecule type" value="Genomic_DNA"/>
</dbReference>
<dbReference type="STRING" id="547559.Nmag_1647"/>
<protein>
    <recommendedName>
        <fullName evidence="6">Portal protein</fullName>
    </recommendedName>
</protein>
<keyword evidence="4" id="KW-1185">Reference proteome</keyword>
<reference evidence="4" key="1">
    <citation type="submission" date="2010-02" db="EMBL/GenBank/DDBJ databases">
        <title>Complete sequence of chromosome of Natrialba magadii ATCC 43099.</title>
        <authorList>
            <consortium name="US DOE Joint Genome Institute"/>
            <person name="Lucas S."/>
            <person name="Copeland A."/>
            <person name="Lapidus A."/>
            <person name="Cheng J.-F."/>
            <person name="Bruce D."/>
            <person name="Goodwin L."/>
            <person name="Pitluck S."/>
            <person name="Davenport K."/>
            <person name="Saunders E."/>
            <person name="Detter J.C."/>
            <person name="Han C."/>
            <person name="Tapia R."/>
            <person name="Land M."/>
            <person name="Hauser L."/>
            <person name="Kyrpides N."/>
            <person name="Mikhailova N."/>
            <person name="De Castro R.E."/>
            <person name="Maupin-Furlow J.A."/>
            <person name="Woyke T."/>
        </authorList>
    </citation>
    <scope>NUCLEOTIDE SEQUENCE [LARGE SCALE GENOMIC DNA]</scope>
    <source>
        <strain evidence="4">ATCC 43099 / DSM 3394 / CCM 3739 / CIP 104546 / IAM 13178 / JCM 8861 / NBRC 102185 / NCIMB 2190 / MS3</strain>
    </source>
</reference>
<dbReference type="AlphaFoldDB" id="D3SUG5"/>
<dbReference type="PATRIC" id="fig|547559.17.peg.4098"/>
<dbReference type="HOGENOM" id="CLU_571896_0_0_2"/>
<evidence type="ECO:0000313" key="3">
    <source>
        <dbReference type="EMBL" id="ELY23070.1"/>
    </source>
</evidence>
<name>D3SUG5_NATMM</name>
<dbReference type="Proteomes" id="UP000001879">
    <property type="component" value="Chromosome"/>
</dbReference>
<sequence length="477" mass="52515">MALKHYLEQHETYRQRPEKSTASIGGSSVDLEDSQTLQQVEDSILGANVHGVPRGKEAYQARKLGETWAMEIIKNAINDQLSGADLGRETPEDIDPSPAATSLWELLRDVLDGPHLQKDSWNDLVSAVVSDMADIGNGYLEPIGSTDGSIPVAALKPVDALTIRHNVTATGEFDETPFYQAPFRTHAGSIVSGVGDSELTPLDHDDLVVMRYPGSKRSNRIYPRAPGMQVQAALEHLTHSTIHAQRFYNDNELPSGFVQMINAGEQDFTEIEETIKNAAGDPRKVGVIGGDGPANWIEMGGTALNLDIIGEQQWFLQLCLAAFGLTKGEIAMTEDVNYNTADAELSIVHKRVTQGFLETLEDAITTQVFRQFESYQELPDEQRFSLKLTHSDPRQERAREEHLRERYEAGTLPLNAYLQKLGEETGDTTVEIAGVEIDYGEHPKYIIEQLIRDARGSASDDSSEDGGDGDDGVDPIQ</sequence>
<accession>D3SUG5</accession>
<proteinExistence type="predicted"/>
<evidence type="ECO:0000313" key="2">
    <source>
        <dbReference type="EMBL" id="ADD05223.1"/>
    </source>
</evidence>